<dbReference type="SUPFAM" id="SSF47741">
    <property type="entry name" value="CO dehydrogenase ISP C-domain like"/>
    <property type="match status" value="1"/>
</dbReference>
<comment type="catalytic activity">
    <reaction evidence="18">
        <text>hypoxanthine + NAD(+) + H2O = xanthine + NADH + H(+)</text>
        <dbReference type="Rhea" id="RHEA:24670"/>
        <dbReference type="ChEBI" id="CHEBI:15377"/>
        <dbReference type="ChEBI" id="CHEBI:15378"/>
        <dbReference type="ChEBI" id="CHEBI:17368"/>
        <dbReference type="ChEBI" id="CHEBI:17712"/>
        <dbReference type="ChEBI" id="CHEBI:57540"/>
        <dbReference type="ChEBI" id="CHEBI:57945"/>
        <dbReference type="EC" id="1.17.1.4"/>
    </reaction>
</comment>
<dbReference type="InterPro" id="IPR012675">
    <property type="entry name" value="Beta-grasp_dom_sf"/>
</dbReference>
<feature type="binding site" evidence="21">
    <location>
        <position position="76"/>
    </location>
    <ligand>
        <name>[2Fe-2S] cluster</name>
        <dbReference type="ChEBI" id="CHEBI:190135"/>
        <label>1</label>
    </ligand>
</feature>
<evidence type="ECO:0000256" key="6">
    <source>
        <dbReference type="ARBA" id="ARBA00022505"/>
    </source>
</evidence>
<dbReference type="NCBIfam" id="TIGR02963">
    <property type="entry name" value="xanthine_xdhA"/>
    <property type="match status" value="1"/>
</dbReference>
<dbReference type="FunFam" id="3.30.465.10:FF:000004">
    <property type="entry name" value="Xanthine dehydrogenase/oxidase"/>
    <property type="match status" value="1"/>
</dbReference>
<dbReference type="InterPro" id="IPR036884">
    <property type="entry name" value="2Fe-2S-bd_dom_sf"/>
</dbReference>
<feature type="binding site" evidence="21">
    <location>
        <position position="116"/>
    </location>
    <ligand>
        <name>[2Fe-2S] cluster</name>
        <dbReference type="ChEBI" id="CHEBI:190135"/>
        <label>2</label>
    </ligand>
</feature>
<dbReference type="EMBL" id="IACT01001529">
    <property type="protein sequence ID" value="LAC20875.1"/>
    <property type="molecule type" value="mRNA"/>
</dbReference>
<dbReference type="PIRSF" id="PIRSF000127">
    <property type="entry name" value="Xanthine_DH"/>
    <property type="match status" value="1"/>
</dbReference>
<dbReference type="Pfam" id="PF02738">
    <property type="entry name" value="MoCoBD_1"/>
    <property type="match status" value="1"/>
</dbReference>
<proteinExistence type="evidence at transcript level"/>
<evidence type="ECO:0000256" key="11">
    <source>
        <dbReference type="ARBA" id="ARBA00023002"/>
    </source>
</evidence>
<keyword evidence="13 21" id="KW-0411">Iron-sulfur</keyword>
<feature type="binding site" evidence="20">
    <location>
        <position position="892"/>
    </location>
    <ligand>
        <name>substrate</name>
    </ligand>
</feature>
<comment type="subunit">
    <text evidence="4">Homodimer.</text>
</comment>
<dbReference type="InterPro" id="IPR036683">
    <property type="entry name" value="CO_DH_flav_C_dom_sf"/>
</dbReference>
<keyword evidence="10 20" id="KW-0274">FAD</keyword>
<feature type="binding site" evidence="20">
    <location>
        <position position="368"/>
    </location>
    <ligand>
        <name>FAD</name>
        <dbReference type="ChEBI" id="CHEBI:57692"/>
    </ligand>
</feature>
<dbReference type="Pfam" id="PF01315">
    <property type="entry name" value="Ald_Xan_dh_C"/>
    <property type="match status" value="1"/>
</dbReference>
<feature type="binding site" evidence="21">
    <location>
        <position position="47"/>
    </location>
    <ligand>
        <name>[2Fe-2S] cluster</name>
        <dbReference type="ChEBI" id="CHEBI:190135"/>
        <label>1</label>
    </ligand>
</feature>
<evidence type="ECO:0000256" key="5">
    <source>
        <dbReference type="ARBA" id="ARBA00013123"/>
    </source>
</evidence>
<dbReference type="Gene3D" id="3.30.465.10">
    <property type="match status" value="1"/>
</dbReference>
<accession>A0A6A7FS67</accession>
<feature type="domain" description="2Fe-2S ferredoxin-type" evidence="22">
    <location>
        <begin position="8"/>
        <end position="94"/>
    </location>
</feature>
<dbReference type="SUPFAM" id="SSF54665">
    <property type="entry name" value="CO dehydrogenase molybdoprotein N-domain-like"/>
    <property type="match status" value="1"/>
</dbReference>
<protein>
    <recommendedName>
        <fullName evidence="5">xanthine dehydrogenase</fullName>
        <ecNumber evidence="5">1.17.1.4</ecNumber>
    </recommendedName>
</protein>
<evidence type="ECO:0000256" key="4">
    <source>
        <dbReference type="ARBA" id="ARBA00011738"/>
    </source>
</evidence>
<evidence type="ECO:0000256" key="19">
    <source>
        <dbReference type="PIRSR" id="PIRSR000127-1"/>
    </source>
</evidence>
<evidence type="ECO:0000256" key="2">
    <source>
        <dbReference type="ARBA" id="ARBA00004275"/>
    </source>
</evidence>
<dbReference type="InterPro" id="IPR037165">
    <property type="entry name" value="AldOxase/xan_DH_Mopterin-bd_sf"/>
</dbReference>
<dbReference type="GO" id="GO:0005506">
    <property type="term" value="F:iron ion binding"/>
    <property type="evidence" value="ECO:0007669"/>
    <property type="project" value="InterPro"/>
</dbReference>
<feature type="binding site" evidence="21">
    <location>
        <position position="52"/>
    </location>
    <ligand>
        <name>[2Fe-2S] cluster</name>
        <dbReference type="ChEBI" id="CHEBI:190135"/>
        <label>1</label>
    </ligand>
</feature>
<dbReference type="PANTHER" id="PTHR45444:SF3">
    <property type="entry name" value="XANTHINE DEHYDROGENASE"/>
    <property type="match status" value="1"/>
</dbReference>
<dbReference type="InterPro" id="IPR016166">
    <property type="entry name" value="FAD-bd_PCMH"/>
</dbReference>
<dbReference type="FunFam" id="3.30.390.50:FF:000001">
    <property type="entry name" value="Xanthine dehydrogenase oxidase"/>
    <property type="match status" value="1"/>
</dbReference>
<dbReference type="PANTHER" id="PTHR45444">
    <property type="entry name" value="XANTHINE DEHYDROGENASE"/>
    <property type="match status" value="1"/>
</dbReference>
<dbReference type="SMART" id="SM01092">
    <property type="entry name" value="CO_deh_flav_C"/>
    <property type="match status" value="1"/>
</dbReference>
<dbReference type="Gene3D" id="3.90.1170.50">
    <property type="entry name" value="Aldehyde oxidase/xanthine dehydrogenase, a/b hammerhead"/>
    <property type="match status" value="1"/>
</dbReference>
<evidence type="ECO:0000256" key="20">
    <source>
        <dbReference type="PIRSR" id="PIRSR000127-2"/>
    </source>
</evidence>
<dbReference type="InterPro" id="IPR036856">
    <property type="entry name" value="Ald_Oxase/Xan_DH_a/b_sf"/>
</dbReference>
<dbReference type="Pfam" id="PF00941">
    <property type="entry name" value="FAD_binding_5"/>
    <property type="match status" value="1"/>
</dbReference>
<dbReference type="FunFam" id="3.30.365.10:FF:000003">
    <property type="entry name" value="Aldehyde oxidase 1"/>
    <property type="match status" value="1"/>
</dbReference>
<dbReference type="GO" id="GO:0071949">
    <property type="term" value="F:FAD binding"/>
    <property type="evidence" value="ECO:0007669"/>
    <property type="project" value="InterPro"/>
</dbReference>
<dbReference type="InterPro" id="IPR000674">
    <property type="entry name" value="Ald_Oxase/Xan_DH_a/b"/>
</dbReference>
<dbReference type="PROSITE" id="PS00197">
    <property type="entry name" value="2FE2S_FER_1"/>
    <property type="match status" value="1"/>
</dbReference>
<reference evidence="24" key="1">
    <citation type="submission" date="2017-11" db="EMBL/GenBank/DDBJ databases">
        <title>The sensing device of the deep-sea amphipod.</title>
        <authorList>
            <person name="Kobayashi H."/>
            <person name="Nagahama T."/>
            <person name="Arai W."/>
            <person name="Sasagawa Y."/>
            <person name="Umeda M."/>
            <person name="Hayashi T."/>
            <person name="Nikaido I."/>
            <person name="Watanabe H."/>
            <person name="Oguri K."/>
            <person name="Kitazato H."/>
            <person name="Fujioka K."/>
            <person name="Kido Y."/>
            <person name="Takami H."/>
        </authorList>
    </citation>
    <scope>NUCLEOTIDE SEQUENCE</scope>
    <source>
        <tissue evidence="24">Whole body</tissue>
    </source>
</reference>
<dbReference type="Pfam" id="PF00111">
    <property type="entry name" value="Fer2"/>
    <property type="match status" value="1"/>
</dbReference>
<dbReference type="FunFam" id="3.30.43.10:FF:000001">
    <property type="entry name" value="Xanthine dehydrogenase/oxidase"/>
    <property type="match status" value="1"/>
</dbReference>
<feature type="binding site" evidence="20">
    <location>
        <position position="345"/>
    </location>
    <ligand>
        <name>FAD</name>
        <dbReference type="ChEBI" id="CHEBI:57692"/>
    </ligand>
</feature>
<dbReference type="FunFam" id="3.10.20.30:FF:000015">
    <property type="entry name" value="Aldehyde oxidase 1"/>
    <property type="match status" value="1"/>
</dbReference>
<name>A0A6A7FS67_9CRUS</name>
<keyword evidence="12 21" id="KW-0408">Iron</keyword>
<keyword evidence="14" id="KW-0520">NAD</keyword>
<dbReference type="SUPFAM" id="SSF56003">
    <property type="entry name" value="Molybdenum cofactor-binding domain"/>
    <property type="match status" value="1"/>
</dbReference>
<dbReference type="InterPro" id="IPR002346">
    <property type="entry name" value="Mopterin_DH_FAD-bd"/>
</dbReference>
<evidence type="ECO:0000256" key="8">
    <source>
        <dbReference type="ARBA" id="ARBA00022714"/>
    </source>
</evidence>
<evidence type="ECO:0000256" key="17">
    <source>
        <dbReference type="ARBA" id="ARBA00049017"/>
    </source>
</evidence>
<dbReference type="EC" id="1.17.1.4" evidence="5"/>
<dbReference type="FunFam" id="3.30.365.10:FF:000004">
    <property type="entry name" value="Xanthine dehydrogenase oxidase"/>
    <property type="match status" value="1"/>
</dbReference>
<comment type="cofactor">
    <cofactor evidence="16">
        <name>[2Fe-2S] cluster</name>
        <dbReference type="ChEBI" id="CHEBI:190135"/>
    </cofactor>
</comment>
<dbReference type="InterPro" id="IPR006058">
    <property type="entry name" value="2Fe2S_fd_BS"/>
</dbReference>
<evidence type="ECO:0000259" key="22">
    <source>
        <dbReference type="PROSITE" id="PS51085"/>
    </source>
</evidence>
<evidence type="ECO:0000256" key="16">
    <source>
        <dbReference type="ARBA" id="ARBA00034078"/>
    </source>
</evidence>
<evidence type="ECO:0000256" key="14">
    <source>
        <dbReference type="ARBA" id="ARBA00023027"/>
    </source>
</evidence>
<feature type="binding site" evidence="20">
    <location>
        <position position="431"/>
    </location>
    <ligand>
        <name>FAD</name>
        <dbReference type="ChEBI" id="CHEBI:57692"/>
    </ligand>
</feature>
<dbReference type="InterPro" id="IPR005107">
    <property type="entry name" value="CO_DH_flav_C"/>
</dbReference>
<dbReference type="InterPro" id="IPR016208">
    <property type="entry name" value="Ald_Oxase/xanthine_DH-like"/>
</dbReference>
<dbReference type="Pfam" id="PF01799">
    <property type="entry name" value="Fer2_2"/>
    <property type="match status" value="1"/>
</dbReference>
<dbReference type="GO" id="GO:0051537">
    <property type="term" value="F:2 iron, 2 sulfur cluster binding"/>
    <property type="evidence" value="ECO:0007669"/>
    <property type="project" value="UniProtKB-KW"/>
</dbReference>
<feature type="binding site" evidence="21">
    <location>
        <position position="924"/>
    </location>
    <ligand>
        <name>Mo-molybdopterin</name>
        <dbReference type="ChEBI" id="CHEBI:71302"/>
    </ligand>
    <ligandPart>
        <name>Mo</name>
        <dbReference type="ChEBI" id="CHEBI:28685"/>
    </ligandPart>
</feature>
<feature type="binding site" evidence="20">
    <location>
        <begin position="355"/>
        <end position="359"/>
    </location>
    <ligand>
        <name>FAD</name>
        <dbReference type="ChEBI" id="CHEBI:57692"/>
    </ligand>
</feature>
<keyword evidence="8 21" id="KW-0001">2Fe-2S</keyword>
<evidence type="ECO:0000259" key="23">
    <source>
        <dbReference type="PROSITE" id="PS51387"/>
    </source>
</evidence>
<evidence type="ECO:0000256" key="21">
    <source>
        <dbReference type="PIRSR" id="PIRSR000127-3"/>
    </source>
</evidence>
<evidence type="ECO:0000256" key="13">
    <source>
        <dbReference type="ARBA" id="ARBA00023014"/>
    </source>
</evidence>
<dbReference type="Gene3D" id="3.10.20.30">
    <property type="match status" value="1"/>
</dbReference>
<evidence type="ECO:0000256" key="7">
    <source>
        <dbReference type="ARBA" id="ARBA00022630"/>
    </source>
</evidence>
<dbReference type="InterPro" id="IPR046867">
    <property type="entry name" value="AldOxase/xan_DH_MoCoBD2"/>
</dbReference>
<evidence type="ECO:0000256" key="9">
    <source>
        <dbReference type="ARBA" id="ARBA00022723"/>
    </source>
</evidence>
<dbReference type="InterPro" id="IPR014307">
    <property type="entry name" value="Xanthine_DH_ssu"/>
</dbReference>
<dbReference type="Pfam" id="PF03450">
    <property type="entry name" value="CO_deh_flav_C"/>
    <property type="match status" value="1"/>
</dbReference>
<feature type="binding site" evidence="20">
    <location>
        <position position="413"/>
    </location>
    <ligand>
        <name>FAD</name>
        <dbReference type="ChEBI" id="CHEBI:57692"/>
    </ligand>
</feature>
<dbReference type="SUPFAM" id="SSF56176">
    <property type="entry name" value="FAD-binding/transporter-associated domain-like"/>
    <property type="match status" value="1"/>
</dbReference>
<evidence type="ECO:0000256" key="3">
    <source>
        <dbReference type="ARBA" id="ARBA00006849"/>
    </source>
</evidence>
<feature type="binding site" evidence="20">
    <location>
        <begin position="265"/>
        <end position="272"/>
    </location>
    <ligand>
        <name>FAD</name>
        <dbReference type="ChEBI" id="CHEBI:57692"/>
    </ligand>
</feature>
<keyword evidence="15" id="KW-0576">Peroxisome</keyword>
<keyword evidence="6 21" id="KW-0500">Molybdenum</keyword>
<dbReference type="InterPro" id="IPR001041">
    <property type="entry name" value="2Fe-2S_ferredoxin-type"/>
</dbReference>
<comment type="similarity">
    <text evidence="3">Belongs to the xanthine dehydrogenase family.</text>
</comment>
<feature type="binding site" evidence="20">
    <location>
        <position position="814"/>
    </location>
    <ligand>
        <name>substrate</name>
    </ligand>
</feature>
<feature type="binding site" evidence="21">
    <location>
        <position position="152"/>
    </location>
    <ligand>
        <name>[2Fe-2S] cluster</name>
        <dbReference type="ChEBI" id="CHEBI:190135"/>
        <label>2</label>
    </ligand>
</feature>
<dbReference type="GO" id="GO:0004854">
    <property type="term" value="F:xanthine dehydrogenase activity"/>
    <property type="evidence" value="ECO:0007669"/>
    <property type="project" value="UniProtKB-EC"/>
</dbReference>
<dbReference type="GO" id="GO:0005777">
    <property type="term" value="C:peroxisome"/>
    <property type="evidence" value="ECO:0007669"/>
    <property type="project" value="UniProtKB-SubCell"/>
</dbReference>
<feature type="binding site" evidence="21">
    <location>
        <position position="119"/>
    </location>
    <ligand>
        <name>[2Fe-2S] cluster</name>
        <dbReference type="ChEBI" id="CHEBI:190135"/>
        <label>2</label>
    </ligand>
</feature>
<evidence type="ECO:0000256" key="10">
    <source>
        <dbReference type="ARBA" id="ARBA00022827"/>
    </source>
</evidence>
<dbReference type="FunFam" id="3.90.1170.50:FF:000001">
    <property type="entry name" value="Aldehyde oxidase 1"/>
    <property type="match status" value="1"/>
</dbReference>
<dbReference type="PROSITE" id="PS51387">
    <property type="entry name" value="FAD_PCMH"/>
    <property type="match status" value="1"/>
</dbReference>
<dbReference type="InterPro" id="IPR036318">
    <property type="entry name" value="FAD-bd_PCMH-like_sf"/>
</dbReference>
<comment type="cofactor">
    <cofactor evidence="1 20">
        <name>FAD</name>
        <dbReference type="ChEBI" id="CHEBI:57692"/>
    </cofactor>
</comment>
<comment type="cofactor">
    <cofactor evidence="21">
        <name>[2Fe-2S] cluster</name>
        <dbReference type="ChEBI" id="CHEBI:190135"/>
    </cofactor>
    <text evidence="21">Binds 2 [2Fe-2S] clusters.</text>
</comment>
<dbReference type="Pfam" id="PF20256">
    <property type="entry name" value="MoCoBD_2"/>
    <property type="match status" value="1"/>
</dbReference>
<dbReference type="Gene3D" id="3.30.365.10">
    <property type="entry name" value="Aldehyde oxidase/xanthine dehydrogenase, molybdopterin binding domain"/>
    <property type="match status" value="4"/>
</dbReference>
<dbReference type="SUPFAM" id="SSF54292">
    <property type="entry name" value="2Fe-2S ferredoxin-like"/>
    <property type="match status" value="1"/>
</dbReference>
<dbReference type="InterPro" id="IPR016167">
    <property type="entry name" value="FAD-bd_PCMH_sub1"/>
</dbReference>
<dbReference type="Gene3D" id="3.30.43.10">
    <property type="entry name" value="Uridine Diphospho-n-acetylenolpyruvylglucosamine Reductase, domain 2"/>
    <property type="match status" value="1"/>
</dbReference>
<keyword evidence="9 21" id="KW-0479">Metal-binding</keyword>
<keyword evidence="7" id="KW-0285">Flavoprotein</keyword>
<feature type="binding site" evidence="20">
    <location>
        <position position="1022"/>
    </location>
    <ligand>
        <name>substrate</name>
    </ligand>
</feature>
<evidence type="ECO:0000256" key="1">
    <source>
        <dbReference type="ARBA" id="ARBA00001974"/>
    </source>
</evidence>
<dbReference type="Gene3D" id="1.10.150.120">
    <property type="entry name" value="[2Fe-2S]-binding domain"/>
    <property type="match status" value="1"/>
</dbReference>
<feature type="active site" description="Proton acceptor" evidence="19">
    <location>
        <position position="1274"/>
    </location>
</feature>
<dbReference type="PROSITE" id="PS51085">
    <property type="entry name" value="2FE2S_FER_2"/>
    <property type="match status" value="1"/>
</dbReference>
<evidence type="ECO:0000256" key="18">
    <source>
        <dbReference type="ARBA" id="ARBA00049517"/>
    </source>
</evidence>
<feature type="binding site" evidence="21">
    <location>
        <position position="55"/>
    </location>
    <ligand>
        <name>[2Fe-2S] cluster</name>
        <dbReference type="ChEBI" id="CHEBI:190135"/>
        <label>1</label>
    </ligand>
</feature>
<feature type="binding site" evidence="20">
    <location>
        <position position="926"/>
    </location>
    <ligand>
        <name>substrate</name>
    </ligand>
</feature>
<evidence type="ECO:0000313" key="24">
    <source>
        <dbReference type="EMBL" id="LAC20875.1"/>
    </source>
</evidence>
<feature type="binding site" evidence="21">
    <location>
        <position position="154"/>
    </location>
    <ligand>
        <name>[2Fe-2S] cluster</name>
        <dbReference type="ChEBI" id="CHEBI:190135"/>
        <label>2</label>
    </ligand>
</feature>
<feature type="domain" description="FAD-binding PCMH-type" evidence="23">
    <location>
        <begin position="237"/>
        <end position="423"/>
    </location>
</feature>
<feature type="binding site" evidence="21">
    <location>
        <position position="810"/>
    </location>
    <ligand>
        <name>Mo-molybdopterin</name>
        <dbReference type="ChEBI" id="CHEBI:71302"/>
    </ligand>
    <ligandPart>
        <name>Mo</name>
        <dbReference type="ChEBI" id="CHEBI:28685"/>
    </ligandPart>
</feature>
<dbReference type="Gene3D" id="3.30.390.50">
    <property type="entry name" value="CO dehydrogenase flavoprotein, C-terminal domain"/>
    <property type="match status" value="1"/>
</dbReference>
<evidence type="ECO:0000256" key="12">
    <source>
        <dbReference type="ARBA" id="ARBA00023004"/>
    </source>
</evidence>
<dbReference type="InterPro" id="IPR008274">
    <property type="entry name" value="AldOxase/xan_DH_MoCoBD1"/>
</dbReference>
<dbReference type="InterPro" id="IPR016169">
    <property type="entry name" value="FAD-bd_PCMH_sub2"/>
</dbReference>
<evidence type="ECO:0000256" key="15">
    <source>
        <dbReference type="ARBA" id="ARBA00023140"/>
    </source>
</evidence>
<dbReference type="SUPFAM" id="SSF55447">
    <property type="entry name" value="CO dehydrogenase flavoprotein C-terminal domain-like"/>
    <property type="match status" value="1"/>
</dbReference>
<organism evidence="24">
    <name type="scientific">Hirondellea gigas</name>
    <dbReference type="NCBI Taxonomy" id="1518452"/>
    <lineage>
        <taxon>Eukaryota</taxon>
        <taxon>Metazoa</taxon>
        <taxon>Ecdysozoa</taxon>
        <taxon>Arthropoda</taxon>
        <taxon>Crustacea</taxon>
        <taxon>Multicrustacea</taxon>
        <taxon>Malacostraca</taxon>
        <taxon>Eumalacostraca</taxon>
        <taxon>Peracarida</taxon>
        <taxon>Amphipoda</taxon>
        <taxon>Amphilochidea</taxon>
        <taxon>Lysianassida</taxon>
        <taxon>Lysianassidira</taxon>
        <taxon>Lysianassoidea</taxon>
        <taxon>Lysianassidae</taxon>
        <taxon>Hirondellea</taxon>
    </lineage>
</organism>
<sequence length="1373" mass="150753">MAAVEATSELVFYVNGNRIAVQNPDPEWTLLSYLRNKLRLVGSKLGCGEGGCGTCTVMLSVLSSGDTVRHYAANACLVLLSSLHGKAVTTVEGLGSCKTRLHPVQERIAKAHGSQCGFCTPGFVMSAYALLRSQPQPPTMEQLEDALVGNLCRCTGYRPILEGLKTLTVEGQTQTGCGRADCCKLEGNSSDELPADLEMTDVLFNPADFAPYDATQELIFPPELKLNPGMSSQALHFTGPRVTFFQVNELQSLLRIKLLHPDAKLVVGNTEIGVDVRLKGQLYPTIVSVCGVEELENLELQSDGLLVGAAVTITTLQDKLKEIMNQLPESQTRVFSAMLEMLRWFAGKQIRNVASIGGNIMTCSPISDLNPVLLAAGATLTLCSRNNGVRKVVLDQHFFKGYRKCAVAVDEVLLTVMIPFTKPGEYFAAYKQSRRRDDDIAIVNAAMRVNFQPNSTVVKSSYLAFGGVAATTILATNTMKNLQGQEWKSGGMPDQVISSLLKEVTVNPGAPGGMTSYRNALVPSFFFKFYLHVRHQLSIEFAGSVEPIQPDEQELLQPYTKPHHRAMHFYQKVSSQQELIDPVGRPVPHVSCLQQVTGEAVYIDDLPRYEDELFGTLVVSTKAKAKIVSIDATEALALQGVHRFVTAQDLPGDRNKMGPMFQDEEVFARNEVVCVGQVIGLIVADDRKLSFRAATMVKIEYTETNEKPIITIEDAIAAKSYSEPRSIWRGDATAAHVRADHTLNGEFRMGGQEHFYLEPNAHLAVPKECGGMEVFSCTQNPTDAQFAIASALGIPANRVLIRTKRIGGGFGGKETRPATVYVPAAVAAFITGRSVRVVLERPQDMMVTGTRHPFLARWKASFTVDGDLEAIEMNLYSNAGCYTDLSPIILDRAMFTSCNAYRCRNFRVTGYCCWTNLPSNTAFRGFGAPQGILIMEDIMASIASYLNKDPVEVRERNLNRVGDSTHYGQVLENCTVRRCWEQVLQQSRYQHRREQVLRYNQTHQYRKRGIVATPSQYGLSFTSKFLNQAGALVLIYSEGSVLLSHGGVEMGQGLHTKMIQVAARVLEIPHDMIHIEETATDKVPNTSATASSVSSDIYGEAVLRACATLKERLAPYQAKDPAAGWNTWVKQAYFDRVQLSATGFYATPGLVTFDFKTQQGRPFHYFSYGAAVTEVEIDCLTGDHTVLRTDIVMDVGDSLNPAIDIGQIEGGFLQGQGLVTLEELRYTPEGELITKGPGTYKLPGVSDIPCEFNVTLLRDAGWPKVVYSSKAIGEPPLVLAASVFLAIKAAIEAARTNVQTQGNLKPKLASWDKGCLNTHRDLKCEDKTAGSGRCFRLDSPATAERIRMACVDHITDQIETPEPGSFRPWDVTV</sequence>
<comment type="subcellular location">
    <subcellularLocation>
        <location evidence="2">Peroxisome</location>
    </subcellularLocation>
</comment>
<comment type="cofactor">
    <cofactor evidence="21">
        <name>Mo-molybdopterin</name>
        <dbReference type="ChEBI" id="CHEBI:71302"/>
    </cofactor>
    <text evidence="21">Binds 1 Mo-molybdopterin (Mo-MPT) cofactor per subunit.</text>
</comment>
<dbReference type="InterPro" id="IPR036010">
    <property type="entry name" value="2Fe-2S_ferredoxin-like_sf"/>
</dbReference>
<dbReference type="SMART" id="SM01008">
    <property type="entry name" value="Ald_Xan_dh_C"/>
    <property type="match status" value="1"/>
</dbReference>
<comment type="catalytic activity">
    <reaction evidence="17">
        <text>xanthine + NAD(+) + H2O = urate + NADH + H(+)</text>
        <dbReference type="Rhea" id="RHEA:16669"/>
        <dbReference type="ChEBI" id="CHEBI:15377"/>
        <dbReference type="ChEBI" id="CHEBI:15378"/>
        <dbReference type="ChEBI" id="CHEBI:17712"/>
        <dbReference type="ChEBI" id="CHEBI:17775"/>
        <dbReference type="ChEBI" id="CHEBI:57540"/>
        <dbReference type="ChEBI" id="CHEBI:57945"/>
        <dbReference type="EC" id="1.17.1.4"/>
    </reaction>
</comment>
<dbReference type="InterPro" id="IPR002888">
    <property type="entry name" value="2Fe-2S-bd"/>
</dbReference>
<keyword evidence="11" id="KW-0560">Oxidoreductase</keyword>
<feature type="binding site" evidence="21">
    <location>
        <position position="779"/>
    </location>
    <ligand>
        <name>Mo-molybdopterin</name>
        <dbReference type="ChEBI" id="CHEBI:71302"/>
    </ligand>
    <ligandPart>
        <name>Mo</name>
        <dbReference type="ChEBI" id="CHEBI:28685"/>
    </ligandPart>
</feature>